<accession>A0A0C9VQZ6</accession>
<dbReference type="AlphaFoldDB" id="A0A0C9VQZ6"/>
<feature type="compositionally biased region" description="Basic and acidic residues" evidence="5">
    <location>
        <begin position="631"/>
        <end position="641"/>
    </location>
</feature>
<dbReference type="SUPFAM" id="SSF52540">
    <property type="entry name" value="P-loop containing nucleoside triphosphate hydrolases"/>
    <property type="match status" value="1"/>
</dbReference>
<feature type="region of interest" description="Disordered" evidence="5">
    <location>
        <begin position="548"/>
        <end position="641"/>
    </location>
</feature>
<evidence type="ECO:0000256" key="2">
    <source>
        <dbReference type="ARBA" id="ARBA00023134"/>
    </source>
</evidence>
<dbReference type="HOGENOM" id="CLU_013649_2_0_1"/>
<dbReference type="PANTHER" id="PTHR45709:SF3">
    <property type="entry name" value="GUANINE NUCLEOTIDE-BINDING PROTEIN-LIKE 1"/>
    <property type="match status" value="1"/>
</dbReference>
<evidence type="ECO:0000313" key="7">
    <source>
        <dbReference type="EMBL" id="KIJ40336.1"/>
    </source>
</evidence>
<dbReference type="OrthoDB" id="61815at2759"/>
<evidence type="ECO:0000256" key="5">
    <source>
        <dbReference type="SAM" id="MobiDB-lite"/>
    </source>
</evidence>
<dbReference type="Pfam" id="PF01926">
    <property type="entry name" value="MMR_HSR1"/>
    <property type="match status" value="1"/>
</dbReference>
<dbReference type="PANTHER" id="PTHR45709">
    <property type="entry name" value="LARGE SUBUNIT GTPASE 1 HOMOLOG-RELATED"/>
    <property type="match status" value="1"/>
</dbReference>
<sequence>MPRRKPASAKQRKAQLQEKRAIKRGDIPVPPPQPKPHGRKGPGRSALEDPLKEKDPSSKRLQSAFLKVEPAFLERSRQIASNEALSRSLSADAVILREQDVGLSSDSSEAAQLTCPRRPKWRFDMSKKEVEANEEGLYKKWIAETDEHIKSWMESRSLETSEPEQEDIPGSPTYYERNLEVWRQLWRVTEISQIMLVLLDSRCPALHFPPSLRAYLASLRPNRPLIIVLTKADMVPEAYSNAWKIWLQERYPSARIVKARSYREHDPTAERKGQGQRRKFEPEIGEDELRELVDAMKAAHKEIITPSEKIRNDEEKLANWKPTALVNVDWNAVLKGDRAELFEHGGDEDSPEFLTIGLIGQPNVGKSSLLNALFGAHKVKASRTPGKTKHFQTLFWTKQIRLVDCPGLVMPNYVPMELQVLGATLPISQIPSIPSCLHFILNILPLERVLHLEHPSARAQVIEDKRTWRGDKPARHDPEQMKQTWTTMDVLTAYATKKGWVTAKAGRPDANRAGNALLRALAEGRIRWGFWPPGVPIPEDTIKPSHGIWLGHPFSDEEDIHSDTESEASADRHPEDRTTDDATESEVEEHEDGDDSVDVVAGGGRFGALALDDQEEDEDEDENGSEDEDEDKNRKQNEDEE</sequence>
<proteinExistence type="predicted"/>
<dbReference type="GO" id="GO:0005525">
    <property type="term" value="F:GTP binding"/>
    <property type="evidence" value="ECO:0007669"/>
    <property type="project" value="UniProtKB-KW"/>
</dbReference>
<dbReference type="InterPro" id="IPR006073">
    <property type="entry name" value="GTP-bd"/>
</dbReference>
<dbReference type="InterPro" id="IPR027417">
    <property type="entry name" value="P-loop_NTPase"/>
</dbReference>
<comment type="function">
    <text evidence="3">Possible regulatory or functional link with the histocompatibility cluster.</text>
</comment>
<feature type="compositionally biased region" description="Basic and acidic residues" evidence="5">
    <location>
        <begin position="15"/>
        <end position="26"/>
    </location>
</feature>
<feature type="compositionally biased region" description="Acidic residues" evidence="5">
    <location>
        <begin position="612"/>
        <end position="630"/>
    </location>
</feature>
<evidence type="ECO:0000256" key="4">
    <source>
        <dbReference type="ARBA" id="ARBA00039902"/>
    </source>
</evidence>
<dbReference type="GO" id="GO:0003924">
    <property type="term" value="F:GTPase activity"/>
    <property type="evidence" value="ECO:0007669"/>
    <property type="project" value="InterPro"/>
</dbReference>
<name>A0A0C9VQZ6_SPHS4</name>
<gene>
    <name evidence="7" type="ORF">M422DRAFT_174008</name>
</gene>
<feature type="compositionally biased region" description="Basic residues" evidence="5">
    <location>
        <begin position="1"/>
        <end position="13"/>
    </location>
</feature>
<dbReference type="Proteomes" id="UP000054279">
    <property type="component" value="Unassembled WGS sequence"/>
</dbReference>
<keyword evidence="8" id="KW-1185">Reference proteome</keyword>
<feature type="compositionally biased region" description="Acidic residues" evidence="5">
    <location>
        <begin position="581"/>
        <end position="597"/>
    </location>
</feature>
<feature type="domain" description="G" evidence="6">
    <location>
        <begin position="355"/>
        <end position="410"/>
    </location>
</feature>
<dbReference type="EMBL" id="KN837145">
    <property type="protein sequence ID" value="KIJ40336.1"/>
    <property type="molecule type" value="Genomic_DNA"/>
</dbReference>
<reference evidence="7 8" key="1">
    <citation type="submission" date="2014-06" db="EMBL/GenBank/DDBJ databases">
        <title>Evolutionary Origins and Diversification of the Mycorrhizal Mutualists.</title>
        <authorList>
            <consortium name="DOE Joint Genome Institute"/>
            <consortium name="Mycorrhizal Genomics Consortium"/>
            <person name="Kohler A."/>
            <person name="Kuo A."/>
            <person name="Nagy L.G."/>
            <person name="Floudas D."/>
            <person name="Copeland A."/>
            <person name="Barry K.W."/>
            <person name="Cichocki N."/>
            <person name="Veneault-Fourrey C."/>
            <person name="LaButti K."/>
            <person name="Lindquist E.A."/>
            <person name="Lipzen A."/>
            <person name="Lundell T."/>
            <person name="Morin E."/>
            <person name="Murat C."/>
            <person name="Riley R."/>
            <person name="Ohm R."/>
            <person name="Sun H."/>
            <person name="Tunlid A."/>
            <person name="Henrissat B."/>
            <person name="Grigoriev I.V."/>
            <person name="Hibbett D.S."/>
            <person name="Martin F."/>
        </authorList>
    </citation>
    <scope>NUCLEOTIDE SEQUENCE [LARGE SCALE GENOMIC DNA]</scope>
    <source>
        <strain evidence="7 8">SS14</strain>
    </source>
</reference>
<evidence type="ECO:0000256" key="1">
    <source>
        <dbReference type="ARBA" id="ARBA00022741"/>
    </source>
</evidence>
<feature type="compositionally biased region" description="Basic and acidic residues" evidence="5">
    <location>
        <begin position="46"/>
        <end position="58"/>
    </location>
</feature>
<feature type="compositionally biased region" description="Basic and acidic residues" evidence="5">
    <location>
        <begin position="561"/>
        <end position="580"/>
    </location>
</feature>
<feature type="region of interest" description="Disordered" evidence="5">
    <location>
        <begin position="262"/>
        <end position="281"/>
    </location>
</feature>
<protein>
    <recommendedName>
        <fullName evidence="4">Guanine nucleotide-binding protein-like 1</fullName>
    </recommendedName>
</protein>
<evidence type="ECO:0000313" key="8">
    <source>
        <dbReference type="Proteomes" id="UP000054279"/>
    </source>
</evidence>
<evidence type="ECO:0000259" key="6">
    <source>
        <dbReference type="Pfam" id="PF01926"/>
    </source>
</evidence>
<organism evidence="7 8">
    <name type="scientific">Sphaerobolus stellatus (strain SS14)</name>
    <dbReference type="NCBI Taxonomy" id="990650"/>
    <lineage>
        <taxon>Eukaryota</taxon>
        <taxon>Fungi</taxon>
        <taxon>Dikarya</taxon>
        <taxon>Basidiomycota</taxon>
        <taxon>Agaricomycotina</taxon>
        <taxon>Agaricomycetes</taxon>
        <taxon>Phallomycetidae</taxon>
        <taxon>Geastrales</taxon>
        <taxon>Sphaerobolaceae</taxon>
        <taxon>Sphaerobolus</taxon>
    </lineage>
</organism>
<dbReference type="CDD" id="cd01857">
    <property type="entry name" value="HSR1_MMR1"/>
    <property type="match status" value="1"/>
</dbReference>
<keyword evidence="1" id="KW-0547">Nucleotide-binding</keyword>
<evidence type="ECO:0000256" key="3">
    <source>
        <dbReference type="ARBA" id="ARBA00037770"/>
    </source>
</evidence>
<dbReference type="InterPro" id="IPR043358">
    <property type="entry name" value="GNL1-like"/>
</dbReference>
<feature type="region of interest" description="Disordered" evidence="5">
    <location>
        <begin position="1"/>
        <end position="62"/>
    </location>
</feature>
<keyword evidence="2" id="KW-0342">GTP-binding</keyword>
<dbReference type="Gene3D" id="3.40.50.300">
    <property type="entry name" value="P-loop containing nucleotide triphosphate hydrolases"/>
    <property type="match status" value="1"/>
</dbReference>